<dbReference type="EMBL" id="LT553527">
    <property type="protein sequence ID" value="SAM01598.1"/>
    <property type="molecule type" value="Genomic_DNA"/>
</dbReference>
<evidence type="ECO:0000256" key="1">
    <source>
        <dbReference type="ARBA" id="ARBA00022574"/>
    </source>
</evidence>
<feature type="region of interest" description="Disordered" evidence="4">
    <location>
        <begin position="488"/>
        <end position="520"/>
    </location>
</feature>
<dbReference type="InterPro" id="IPR001680">
    <property type="entry name" value="WD40_rpt"/>
</dbReference>
<keyword evidence="1 3" id="KW-0853">WD repeat</keyword>
<evidence type="ECO:0000313" key="5">
    <source>
        <dbReference type="EMBL" id="SAM01598.1"/>
    </source>
</evidence>
<dbReference type="SMART" id="SM00320">
    <property type="entry name" value="WD40"/>
    <property type="match status" value="5"/>
</dbReference>
<dbReference type="GO" id="GO:0035861">
    <property type="term" value="C:site of double-strand break"/>
    <property type="evidence" value="ECO:0007669"/>
    <property type="project" value="TreeGrafter"/>
</dbReference>
<feature type="compositionally biased region" description="Basic and acidic residues" evidence="4">
    <location>
        <begin position="73"/>
        <end position="84"/>
    </location>
</feature>
<feature type="region of interest" description="Disordered" evidence="4">
    <location>
        <begin position="572"/>
        <end position="613"/>
    </location>
</feature>
<keyword evidence="6" id="KW-1185">Reference proteome</keyword>
<dbReference type="InterPro" id="IPR020472">
    <property type="entry name" value="WD40_PAC1"/>
</dbReference>
<feature type="region of interest" description="Disordered" evidence="4">
    <location>
        <begin position="1"/>
        <end position="118"/>
    </location>
</feature>
<keyword evidence="2" id="KW-0677">Repeat</keyword>
<organism evidence="5">
    <name type="scientific">Absidia glauca</name>
    <name type="common">Pin mould</name>
    <dbReference type="NCBI Taxonomy" id="4829"/>
    <lineage>
        <taxon>Eukaryota</taxon>
        <taxon>Fungi</taxon>
        <taxon>Fungi incertae sedis</taxon>
        <taxon>Mucoromycota</taxon>
        <taxon>Mucoromycotina</taxon>
        <taxon>Mucoromycetes</taxon>
        <taxon>Mucorales</taxon>
        <taxon>Cunninghamellaceae</taxon>
        <taxon>Absidia</taxon>
    </lineage>
</organism>
<dbReference type="PRINTS" id="PR00320">
    <property type="entry name" value="GPROTEINBRPT"/>
</dbReference>
<dbReference type="AlphaFoldDB" id="A0A168P1D7"/>
<dbReference type="OMA" id="KGDQYIT"/>
<dbReference type="PROSITE" id="PS50082">
    <property type="entry name" value="WD_REPEATS_2"/>
    <property type="match status" value="4"/>
</dbReference>
<reference evidence="5" key="1">
    <citation type="submission" date="2016-04" db="EMBL/GenBank/DDBJ databases">
        <authorList>
            <person name="Evans L.H."/>
            <person name="Alamgir A."/>
            <person name="Owens N."/>
            <person name="Weber N.D."/>
            <person name="Virtaneva K."/>
            <person name="Barbian K."/>
            <person name="Babar A."/>
            <person name="Rosenke K."/>
        </authorList>
    </citation>
    <scope>NUCLEOTIDE SEQUENCE [LARGE SCALE GENOMIC DNA]</scope>
    <source>
        <strain evidence="5">CBS 101.48</strain>
    </source>
</reference>
<feature type="compositionally biased region" description="Basic and acidic residues" evidence="4">
    <location>
        <begin position="33"/>
        <end position="46"/>
    </location>
</feature>
<feature type="compositionally biased region" description="Basic and acidic residues" evidence="4">
    <location>
        <begin position="501"/>
        <end position="518"/>
    </location>
</feature>
<dbReference type="Pfam" id="PF00400">
    <property type="entry name" value="WD40"/>
    <property type="match status" value="4"/>
</dbReference>
<dbReference type="PROSITE" id="PS50294">
    <property type="entry name" value="WD_REPEATS_REGION"/>
    <property type="match status" value="2"/>
</dbReference>
<feature type="compositionally biased region" description="Polar residues" evidence="4">
    <location>
        <begin position="63"/>
        <end position="72"/>
    </location>
</feature>
<evidence type="ECO:0000256" key="3">
    <source>
        <dbReference type="PROSITE-ProRule" id="PRU00221"/>
    </source>
</evidence>
<dbReference type="PANTHER" id="PTHR16017">
    <property type="entry name" value="GASTRULATION DEFECTIVE PROTEIN 1-RELATED"/>
    <property type="match status" value="1"/>
</dbReference>
<dbReference type="FunCoup" id="A0A168P1D7">
    <property type="interactions" value="1046"/>
</dbReference>
<dbReference type="SUPFAM" id="SSF50978">
    <property type="entry name" value="WD40 repeat-like"/>
    <property type="match status" value="1"/>
</dbReference>
<accession>A0A168P1D7</accession>
<name>A0A168P1D7_ABSGL</name>
<feature type="repeat" description="WD" evidence="3">
    <location>
        <begin position="224"/>
        <end position="266"/>
    </location>
</feature>
<protein>
    <submittedName>
        <fullName evidence="5">Uncharacterized protein</fullName>
    </submittedName>
</protein>
<dbReference type="PANTHER" id="PTHR16017:SF0">
    <property type="entry name" value="WD REPEAT-CONTAINING PROTEIN 70"/>
    <property type="match status" value="1"/>
</dbReference>
<dbReference type="InterPro" id="IPR051858">
    <property type="entry name" value="WD_repeat_GAD-1"/>
</dbReference>
<gene>
    <name evidence="5" type="primary">ABSGL_07339.1 scaffold 8717</name>
</gene>
<dbReference type="InterPro" id="IPR036322">
    <property type="entry name" value="WD40_repeat_dom_sf"/>
</dbReference>
<dbReference type="GO" id="GO:0005634">
    <property type="term" value="C:nucleus"/>
    <property type="evidence" value="ECO:0007669"/>
    <property type="project" value="TreeGrafter"/>
</dbReference>
<dbReference type="OrthoDB" id="10264376at2759"/>
<dbReference type="InParanoid" id="A0A168P1D7"/>
<proteinExistence type="predicted"/>
<dbReference type="Gene3D" id="2.130.10.10">
    <property type="entry name" value="YVTN repeat-like/Quinoprotein amine dehydrogenase"/>
    <property type="match status" value="3"/>
</dbReference>
<evidence type="ECO:0000256" key="4">
    <source>
        <dbReference type="SAM" id="MobiDB-lite"/>
    </source>
</evidence>
<feature type="repeat" description="WD" evidence="3">
    <location>
        <begin position="123"/>
        <end position="155"/>
    </location>
</feature>
<feature type="repeat" description="WD" evidence="3">
    <location>
        <begin position="321"/>
        <end position="355"/>
    </location>
</feature>
<feature type="compositionally biased region" description="Acidic residues" evidence="4">
    <location>
        <begin position="87"/>
        <end position="110"/>
    </location>
</feature>
<dbReference type="CDD" id="cd00200">
    <property type="entry name" value="WD40"/>
    <property type="match status" value="1"/>
</dbReference>
<dbReference type="Proteomes" id="UP000078561">
    <property type="component" value="Unassembled WGS sequence"/>
</dbReference>
<sequence>MASNGNDWDAFASLFPTSFGKKVKNNSNASNFEKTKRQDNTPKESSKVATANANVEQDLKYARSNSGDQASTSKDDNETTHKQASDAAEDHDDDDNDDGSDEDSDEEDTSNESLLPISHEVTLKGHTRVVSALALDPAGARLVTGGYDYDVKLWDFAGMDQSFRPFRSLNPFGDHQIHDIHYSLSGDSFLGVPGSASVKLFNRDGIEQVEYIKGDPYIRDLRHTAGHVGALTSATWHPTDRQTFATSSQDGTLRIWDVDKKRKQKEVIAYKSRERGGRSPATALAYTHDSKLIAGAFQDGTINLWSSNGPFIRPSIVFADAHQKHSETSSLIFSKDNFTMVSRGGDETVKLWDIRHPKKPINVQYNLDIVNPEANVIFSPDERLILTGTACPKGQGHGKLVMMDRHTLEIKRTMHIGQSSVVKVLWHPRINQIVTGSADGNVHVFYSPAHSSRGVKMCVVKEQKKRAVDDYEIDRPIITPHALPMFKEERVRSQKRKLSKIRKDPKASHRPGNAEKVEAGSMKTHPSVFISIDMPMGSHGVGGRVGNGQQHAIIKGLTKDTRRDEDPRAALLKYSTDSPDGTKWVSNVYKETQPDPVFASDEEEEPDSKKTKQ</sequence>
<evidence type="ECO:0000256" key="2">
    <source>
        <dbReference type="ARBA" id="ARBA00022737"/>
    </source>
</evidence>
<feature type="repeat" description="WD" evidence="3">
    <location>
        <begin position="274"/>
        <end position="306"/>
    </location>
</feature>
<evidence type="ECO:0000313" key="6">
    <source>
        <dbReference type="Proteomes" id="UP000078561"/>
    </source>
</evidence>
<dbReference type="InterPro" id="IPR015943">
    <property type="entry name" value="WD40/YVTN_repeat-like_dom_sf"/>
</dbReference>
<dbReference type="STRING" id="4829.A0A168P1D7"/>